<evidence type="ECO:0000313" key="2">
    <source>
        <dbReference type="EMBL" id="MCH4822908.1"/>
    </source>
</evidence>
<feature type="transmembrane region" description="Helical" evidence="1">
    <location>
        <begin position="40"/>
        <end position="62"/>
    </location>
</feature>
<feature type="transmembrane region" description="Helical" evidence="1">
    <location>
        <begin position="344"/>
        <end position="366"/>
    </location>
</feature>
<dbReference type="EMBL" id="JAKVTV010000002">
    <property type="protein sequence ID" value="MCH4822908.1"/>
    <property type="molecule type" value="Genomic_DNA"/>
</dbReference>
<dbReference type="RefSeq" id="WP_240713085.1">
    <property type="nucleotide sequence ID" value="NZ_JAKVTV010000002.1"/>
</dbReference>
<keyword evidence="1" id="KW-0472">Membrane</keyword>
<sequence length="662" mass="76796">MFLDPFLLSGPLRIILIFVLLIVLYRVAASKVPAQTALNFLIPSVVLIFSASVLGGFFLILIQAFDLFVILTIILGIVIFVFMDIKFRKSIKEQLQKIYTRSILYVVIKLEKRENFIDRDNWEKPKLRMDSENLNVFNRNWQVFIGLSLPVITYLSRSSLFQYDTSTLSTAWYQKLSLVKNISLNNWFFNSGDMMGDYLLIDLYSRITNITEAVALQTSGLLESSLLSIVIYWVVYKICRKHAPGIVAGLSFSLLYAFLPLNIDLLVEHKSIFAAMILALPAMLFSIYPQTFRFRKKTASLVLIILFSAILLLDLFVGLLICFPFLVLIFLFRFWRRKRQMIMVITAYALSVLGLGIIYGIAAWWFQEDFSVFIRSNLFSYNSYTYNPKLLYPLKEFIGYYQFTGLIFLGINILKFIQYPKNFKASLIFLTFINLLFLAYQLNLSFVDMDMLNEVLCIFIPVFFGIIFNLSITIFSRLRLHGRLFTNLEIGAALIMMVGLVYFTFPKDASFENVNTALETEVFKAYAKIQDEHLPYSYAVVNSLQNSTFSSGSHYFYNYNYFNNKYLAQDKLFQEVKQDRNFLRANPEVIPPQSLFVFVYNGELQGRSRNGLQPEEQQEVRSRLEFLKNKGRQVTPYYQSEVLDVYVIVNEPGTSKIQELLF</sequence>
<keyword evidence="1" id="KW-0812">Transmembrane</keyword>
<name>A0A9X1V579_9FLAO</name>
<protein>
    <submittedName>
        <fullName evidence="2">Uncharacterized protein</fullName>
    </submittedName>
</protein>
<keyword evidence="1" id="KW-1133">Transmembrane helix</keyword>
<feature type="transmembrane region" description="Helical" evidence="1">
    <location>
        <begin position="426"/>
        <end position="446"/>
    </location>
</feature>
<feature type="transmembrane region" description="Helical" evidence="1">
    <location>
        <begin position="452"/>
        <end position="472"/>
    </location>
</feature>
<feature type="transmembrane region" description="Helical" evidence="1">
    <location>
        <begin position="6"/>
        <end position="28"/>
    </location>
</feature>
<accession>A0A9X1V579</accession>
<reference evidence="2" key="1">
    <citation type="submission" date="2022-03" db="EMBL/GenBank/DDBJ databases">
        <title>Gramella crocea sp. nov., isolated from activated sludge of a seafood processing plant.</title>
        <authorList>
            <person name="Zhang X."/>
        </authorList>
    </citation>
    <scope>NUCLEOTIDE SEQUENCE</scope>
    <source>
        <strain evidence="2">YJ019</strain>
    </source>
</reference>
<keyword evidence="3" id="KW-1185">Reference proteome</keyword>
<feature type="transmembrane region" description="Helical" evidence="1">
    <location>
        <begin position="484"/>
        <end position="505"/>
    </location>
</feature>
<evidence type="ECO:0000256" key="1">
    <source>
        <dbReference type="SAM" id="Phobius"/>
    </source>
</evidence>
<feature type="transmembrane region" description="Helical" evidence="1">
    <location>
        <begin position="242"/>
        <end position="259"/>
    </location>
</feature>
<feature type="transmembrane region" description="Helical" evidence="1">
    <location>
        <begin position="68"/>
        <end position="87"/>
    </location>
</feature>
<feature type="transmembrane region" description="Helical" evidence="1">
    <location>
        <begin position="271"/>
        <end position="289"/>
    </location>
</feature>
<organism evidence="2 3">
    <name type="scientific">Christiangramia lutea</name>
    <dbReference type="NCBI Taxonomy" id="1607951"/>
    <lineage>
        <taxon>Bacteria</taxon>
        <taxon>Pseudomonadati</taxon>
        <taxon>Bacteroidota</taxon>
        <taxon>Flavobacteriia</taxon>
        <taxon>Flavobacteriales</taxon>
        <taxon>Flavobacteriaceae</taxon>
        <taxon>Christiangramia</taxon>
    </lineage>
</organism>
<gene>
    <name evidence="2" type="ORF">ML462_06950</name>
</gene>
<comment type="caution">
    <text evidence="2">The sequence shown here is derived from an EMBL/GenBank/DDBJ whole genome shotgun (WGS) entry which is preliminary data.</text>
</comment>
<feature type="transmembrane region" description="Helical" evidence="1">
    <location>
        <begin position="397"/>
        <end position="414"/>
    </location>
</feature>
<proteinExistence type="predicted"/>
<feature type="transmembrane region" description="Helical" evidence="1">
    <location>
        <begin position="301"/>
        <end position="332"/>
    </location>
</feature>
<evidence type="ECO:0000313" key="3">
    <source>
        <dbReference type="Proteomes" id="UP001139226"/>
    </source>
</evidence>
<dbReference type="Proteomes" id="UP001139226">
    <property type="component" value="Unassembled WGS sequence"/>
</dbReference>
<dbReference type="AlphaFoldDB" id="A0A9X1V579"/>
<feature type="transmembrane region" description="Helical" evidence="1">
    <location>
        <begin position="214"/>
        <end position="236"/>
    </location>
</feature>